<dbReference type="EMBL" id="MT036644">
    <property type="protein sequence ID" value="QID42150.1"/>
    <property type="molecule type" value="Genomic_DNA"/>
</dbReference>
<proteinExistence type="predicted"/>
<evidence type="ECO:0000313" key="1">
    <source>
        <dbReference type="EMBL" id="QID42045.1"/>
    </source>
</evidence>
<dbReference type="EMBL" id="MT036639">
    <property type="protein sequence ID" value="QID41888.1"/>
    <property type="molecule type" value="Genomic_DNA"/>
</dbReference>
<reference evidence="1" key="1">
    <citation type="submission" date="2020-02" db="EMBL/GenBank/DDBJ databases">
        <title>Diversity of selfish genetic elements in mitogenomes of closely related Fusaria and its implication for diagnostic purposes.</title>
        <authorList>
            <person name="Kulik T."/>
            <person name="Brankovics B."/>
            <person name="van Diepeningen A.D."/>
            <person name="Bilska K."/>
            <person name="Zelechowski M."/>
            <person name="Myszczynski K."/>
            <person name="Molcan T."/>
            <person name="Stakheev A."/>
            <person name="Stenglein S."/>
            <person name="Beyer M."/>
            <person name="Pasquali M."/>
            <person name="Sawicki J."/>
            <person name="Baturo-Ciesniewska A."/>
        </authorList>
    </citation>
    <scope>NUCLEOTIDE SEQUENCE</scope>
</reference>
<dbReference type="EMBL" id="MT036642">
    <property type="protein sequence ID" value="QID42045.1"/>
    <property type="molecule type" value="Genomic_DNA"/>
</dbReference>
<geneLocation type="mitochondrion" evidence="1"/>
<keyword evidence="1" id="KW-0496">Mitochondrion</keyword>
<sequence>MNATQRDMESADFFSSKALALQLTPRYRGWGWNEVYSSFTWALRRMPPCFFNPLYPSGISEQSSLLLLLILEEELAYTKSLRETNSAISLRDRRSLSRLRVKI</sequence>
<dbReference type="EMBL" id="MT036645">
    <property type="protein sequence ID" value="QID42202.1"/>
    <property type="molecule type" value="Genomic_DNA"/>
</dbReference>
<name>A0A6G6B0R7_FUSCE</name>
<dbReference type="EMBL" id="MT036643">
    <property type="protein sequence ID" value="QID42098.1"/>
    <property type="molecule type" value="Genomic_DNA"/>
</dbReference>
<gene>
    <name evidence="1" type="primary">orf103</name>
</gene>
<dbReference type="EMBL" id="MT036640">
    <property type="protein sequence ID" value="QID41940.1"/>
    <property type="molecule type" value="Genomic_DNA"/>
</dbReference>
<dbReference type="AlphaFoldDB" id="A0A6G6B0R7"/>
<organism evidence="1">
    <name type="scientific">Fusarium cerealis</name>
    <name type="common">Fusarium crookwellense</name>
    <dbReference type="NCBI Taxonomy" id="56641"/>
    <lineage>
        <taxon>Eukaryota</taxon>
        <taxon>Fungi</taxon>
        <taxon>Dikarya</taxon>
        <taxon>Ascomycota</taxon>
        <taxon>Pezizomycotina</taxon>
        <taxon>Sordariomycetes</taxon>
        <taxon>Hypocreomycetidae</taxon>
        <taxon>Hypocreales</taxon>
        <taxon>Nectriaceae</taxon>
        <taxon>Fusarium</taxon>
    </lineage>
</organism>
<dbReference type="GeneID" id="44803885"/>
<dbReference type="RefSeq" id="YP_009741109.1">
    <property type="nucleotide sequence ID" value="NC_046567.1"/>
</dbReference>
<dbReference type="EMBL" id="MT036646">
    <property type="protein sequence ID" value="QID42254.1"/>
    <property type="molecule type" value="Genomic_DNA"/>
</dbReference>
<protein>
    <submittedName>
        <fullName evidence="1">Uncharacterized protein</fullName>
    </submittedName>
</protein>
<accession>A0A6G6B0R7</accession>
<dbReference type="EMBL" id="MT036641">
    <property type="protein sequence ID" value="QID41992.1"/>
    <property type="molecule type" value="Genomic_DNA"/>
</dbReference>